<dbReference type="InterPro" id="IPR051313">
    <property type="entry name" value="Bact_iron-sidero_bind"/>
</dbReference>
<dbReference type="SUPFAM" id="SSF53807">
    <property type="entry name" value="Helical backbone' metal receptor"/>
    <property type="match status" value="1"/>
</dbReference>
<comment type="similarity">
    <text evidence="2">Belongs to the bacterial solute-binding protein 8 family.</text>
</comment>
<dbReference type="PANTHER" id="PTHR30532:SF26">
    <property type="entry name" value="IRON(3+)-HYDROXAMATE-BINDING PROTEIN FHUD"/>
    <property type="match status" value="1"/>
</dbReference>
<accession>A0ABT9VAW3</accession>
<feature type="region of interest" description="Disordered" evidence="5">
    <location>
        <begin position="24"/>
        <end position="74"/>
    </location>
</feature>
<evidence type="ECO:0000256" key="5">
    <source>
        <dbReference type="SAM" id="MobiDB-lite"/>
    </source>
</evidence>
<feature type="signal peptide" evidence="6">
    <location>
        <begin position="1"/>
        <end position="20"/>
    </location>
</feature>
<evidence type="ECO:0000256" key="2">
    <source>
        <dbReference type="ARBA" id="ARBA00008814"/>
    </source>
</evidence>
<dbReference type="InterPro" id="IPR002491">
    <property type="entry name" value="ABC_transptr_periplasmic_BD"/>
</dbReference>
<reference evidence="8 9" key="1">
    <citation type="submission" date="2023-07" db="EMBL/GenBank/DDBJ databases">
        <title>Genomic Encyclopedia of Type Strains, Phase IV (KMG-IV): sequencing the most valuable type-strain genomes for metagenomic binning, comparative biology and taxonomic classification.</title>
        <authorList>
            <person name="Goeker M."/>
        </authorList>
    </citation>
    <scope>NUCLEOTIDE SEQUENCE [LARGE SCALE GENOMIC DNA]</scope>
    <source>
        <strain evidence="8 9">DSM 16460</strain>
    </source>
</reference>
<proteinExistence type="inferred from homology"/>
<evidence type="ECO:0000256" key="3">
    <source>
        <dbReference type="ARBA" id="ARBA00022448"/>
    </source>
</evidence>
<protein>
    <submittedName>
        <fullName evidence="8">Iron complex transport system substrate-binding protein</fullName>
    </submittedName>
</protein>
<dbReference type="PANTHER" id="PTHR30532">
    <property type="entry name" value="IRON III DICITRATE-BINDING PERIPLASMIC PROTEIN"/>
    <property type="match status" value="1"/>
</dbReference>
<gene>
    <name evidence="8" type="ORF">J2S77_000059</name>
</gene>
<comment type="caution">
    <text evidence="8">The sequence shown here is derived from an EMBL/GenBank/DDBJ whole genome shotgun (WGS) entry which is preliminary data.</text>
</comment>
<name>A0ABT9VAW3_9BACI</name>
<keyword evidence="4 6" id="KW-0732">Signal</keyword>
<dbReference type="Pfam" id="PF01497">
    <property type="entry name" value="Peripla_BP_2"/>
    <property type="match status" value="1"/>
</dbReference>
<dbReference type="PROSITE" id="PS51257">
    <property type="entry name" value="PROKAR_LIPOPROTEIN"/>
    <property type="match status" value="1"/>
</dbReference>
<comment type="subcellular location">
    <subcellularLocation>
        <location evidence="1">Cell membrane</location>
        <topology evidence="1">Lipid-anchor</topology>
    </subcellularLocation>
</comment>
<organism evidence="8 9">
    <name type="scientific">Alkalibacillus salilacus</name>
    <dbReference type="NCBI Taxonomy" id="284582"/>
    <lineage>
        <taxon>Bacteria</taxon>
        <taxon>Bacillati</taxon>
        <taxon>Bacillota</taxon>
        <taxon>Bacilli</taxon>
        <taxon>Bacillales</taxon>
        <taxon>Bacillaceae</taxon>
        <taxon>Alkalibacillus</taxon>
    </lineage>
</organism>
<evidence type="ECO:0000256" key="1">
    <source>
        <dbReference type="ARBA" id="ARBA00004193"/>
    </source>
</evidence>
<dbReference type="EMBL" id="JAUSTQ010000001">
    <property type="protein sequence ID" value="MDQ0158109.1"/>
    <property type="molecule type" value="Genomic_DNA"/>
</dbReference>
<feature type="chain" id="PRO_5046273479" evidence="6">
    <location>
        <begin position="21"/>
        <end position="329"/>
    </location>
</feature>
<sequence length="329" mass="37392">MTIKRLIPLLMIAMLMLISACGNDDESENTNAEGSSDSNTEETNEEDNTESDESADGEMRTYESENGTVEVPANPERVVVLSTYTGNVLSLDTNVVGADPYSMSNPRYEEHLDGAEAVTSEDLEKIIELDPDLIIGLDSEKNLDRLREIAPTVTYTYGNLGYLEQHREIAKLLNKEEQANEWIEDFKTRAQEVGEEIKAEIGEDATVTVFENFEKQLYVFGDNFARGTEILYQEMDLAMPEKVEEMAIEDGFYALSFEALPEYAGDYIIYSKKNDLDTSFEQTETFQSIPAVQNDRIFEADAKEFYFNDPISLDYQLQFFKEHFLGEEE</sequence>
<dbReference type="CDD" id="cd01138">
    <property type="entry name" value="FeuA"/>
    <property type="match status" value="1"/>
</dbReference>
<evidence type="ECO:0000259" key="7">
    <source>
        <dbReference type="PROSITE" id="PS50983"/>
    </source>
</evidence>
<feature type="compositionally biased region" description="Acidic residues" evidence="5">
    <location>
        <begin position="39"/>
        <end position="56"/>
    </location>
</feature>
<keyword evidence="9" id="KW-1185">Reference proteome</keyword>
<evidence type="ECO:0000313" key="8">
    <source>
        <dbReference type="EMBL" id="MDQ0158109.1"/>
    </source>
</evidence>
<evidence type="ECO:0000256" key="6">
    <source>
        <dbReference type="SAM" id="SignalP"/>
    </source>
</evidence>
<keyword evidence="3" id="KW-0813">Transport</keyword>
<feature type="domain" description="Fe/B12 periplasmic-binding" evidence="7">
    <location>
        <begin position="77"/>
        <end position="328"/>
    </location>
</feature>
<dbReference type="Proteomes" id="UP001224359">
    <property type="component" value="Unassembled WGS sequence"/>
</dbReference>
<dbReference type="Gene3D" id="3.40.50.1980">
    <property type="entry name" value="Nitrogenase molybdenum iron protein domain"/>
    <property type="match status" value="2"/>
</dbReference>
<evidence type="ECO:0000313" key="9">
    <source>
        <dbReference type="Proteomes" id="UP001224359"/>
    </source>
</evidence>
<evidence type="ECO:0000256" key="4">
    <source>
        <dbReference type="ARBA" id="ARBA00022729"/>
    </source>
</evidence>
<dbReference type="PROSITE" id="PS50983">
    <property type="entry name" value="FE_B12_PBP"/>
    <property type="match status" value="1"/>
</dbReference>